<dbReference type="PROSITE" id="PS51329">
    <property type="entry name" value="C_CAP_COFACTOR_C"/>
    <property type="match status" value="1"/>
</dbReference>
<dbReference type="InterPro" id="IPR016098">
    <property type="entry name" value="CAP/MinC_C"/>
</dbReference>
<dbReference type="Pfam" id="PF21938">
    <property type="entry name" value="CAP_N"/>
    <property type="match status" value="1"/>
</dbReference>
<dbReference type="InterPro" id="IPR036223">
    <property type="entry name" value="CAP_C_sf"/>
</dbReference>
<dbReference type="SUPFAM" id="SSF69340">
    <property type="entry name" value="C-terminal domain of adenylylcyclase associated protein"/>
    <property type="match status" value="1"/>
</dbReference>
<dbReference type="InterPro" id="IPR001837">
    <property type="entry name" value="Adenylate_cyclase-assoc_CAP"/>
</dbReference>
<accession>A0A146K8R7</accession>
<dbReference type="InterPro" id="IPR006599">
    <property type="entry name" value="CARP_motif"/>
</dbReference>
<dbReference type="AlphaFoldDB" id="A0A146K8R7"/>
<dbReference type="GO" id="GO:0003779">
    <property type="term" value="F:actin binding"/>
    <property type="evidence" value="ECO:0007669"/>
    <property type="project" value="InterPro"/>
</dbReference>
<gene>
    <name evidence="3" type="ORF">TPC1_15205</name>
</gene>
<reference evidence="3" key="1">
    <citation type="submission" date="2015-07" db="EMBL/GenBank/DDBJ databases">
        <title>Adaptation to a free-living lifestyle via gene acquisitions in the diplomonad Trepomonas sp. PC1.</title>
        <authorList>
            <person name="Xu F."/>
            <person name="Jerlstrom-Hultqvist J."/>
            <person name="Kolisko M."/>
            <person name="Simpson A.G.B."/>
            <person name="Roger A.J."/>
            <person name="Svard S.G."/>
            <person name="Andersson J.O."/>
        </authorList>
    </citation>
    <scope>NUCLEOTIDE SEQUENCE</scope>
    <source>
        <strain evidence="3">PC1</strain>
    </source>
</reference>
<dbReference type="GO" id="GO:0019933">
    <property type="term" value="P:cAMP-mediated signaling"/>
    <property type="evidence" value="ECO:0007669"/>
    <property type="project" value="TreeGrafter"/>
</dbReference>
<dbReference type="SUPFAM" id="SSF101278">
    <property type="entry name" value="N-terminal domain of adenylylcyclase associated protein, CAP"/>
    <property type="match status" value="1"/>
</dbReference>
<dbReference type="InterPro" id="IPR013912">
    <property type="entry name" value="Adenylate_cyclase-assoc_CAP_C"/>
</dbReference>
<dbReference type="Gene3D" id="2.160.20.70">
    <property type="match status" value="1"/>
</dbReference>
<dbReference type="PANTHER" id="PTHR10652">
    <property type="entry name" value="ADENYLYL CYCLASE-ASSOCIATED PROTEIN"/>
    <property type="match status" value="1"/>
</dbReference>
<dbReference type="InterPro" id="IPR053950">
    <property type="entry name" value="CAP_N"/>
</dbReference>
<sequence>MDLSKFESLVHRLESAVSALESNKKPKQQTCKIQEELLAIVSGMDPFLAISKQIHADVFAAAEQLRNNLAKFSQLCGASFTCKKPSNQQLKDFIEPLLKRLPAPQLQYKSHFQAIESLFELVHVVFNPVLDFAQGQLDSMEYYNNRVRQGPEPGKQWAAELTKTSKSIFSILEKYFEDQKFEFKGTEEWVSIQTEQKVQKTDNTEPLKAPNSAVKEKIQKYDQKRRVHILENILDEKIELEVEINQSVQLFNCKNVQVFIKNKVNLVQIAQSKEIFVQLESCVSQTDIIQSQKITIQVLNTIPTFNIESSQQIKLYLSNNALSAEVVHFCSDDIKVIQFEDEDEKEFCICTHFLFKIENGKVKNEIVEAQGE</sequence>
<dbReference type="GO" id="GO:0005737">
    <property type="term" value="C:cytoplasm"/>
    <property type="evidence" value="ECO:0007669"/>
    <property type="project" value="TreeGrafter"/>
</dbReference>
<dbReference type="GO" id="GO:0007015">
    <property type="term" value="P:actin filament organization"/>
    <property type="evidence" value="ECO:0007669"/>
    <property type="project" value="TreeGrafter"/>
</dbReference>
<comment type="similarity">
    <text evidence="1">Belongs to the CAP family.</text>
</comment>
<dbReference type="GO" id="GO:0008179">
    <property type="term" value="F:adenylate cyclase binding"/>
    <property type="evidence" value="ECO:0007669"/>
    <property type="project" value="TreeGrafter"/>
</dbReference>
<proteinExistence type="inferred from homology"/>
<dbReference type="Gene3D" id="1.25.40.330">
    <property type="entry name" value="Adenylate cyclase-associated CAP, N-terminal domain"/>
    <property type="match status" value="1"/>
</dbReference>
<protein>
    <submittedName>
        <fullName evidence="3">Adenylyl cyclase-associated protein</fullName>
    </submittedName>
</protein>
<dbReference type="EMBL" id="GDID01003858">
    <property type="protein sequence ID" value="JAP92748.1"/>
    <property type="molecule type" value="Transcribed_RNA"/>
</dbReference>
<dbReference type="Pfam" id="PF08603">
    <property type="entry name" value="CAP_C"/>
    <property type="match status" value="1"/>
</dbReference>
<dbReference type="InterPro" id="IPR036222">
    <property type="entry name" value="CAP_N_sf"/>
</dbReference>
<evidence type="ECO:0000259" key="2">
    <source>
        <dbReference type="PROSITE" id="PS51329"/>
    </source>
</evidence>
<organism evidence="3">
    <name type="scientific">Trepomonas sp. PC1</name>
    <dbReference type="NCBI Taxonomy" id="1076344"/>
    <lineage>
        <taxon>Eukaryota</taxon>
        <taxon>Metamonada</taxon>
        <taxon>Diplomonadida</taxon>
        <taxon>Hexamitidae</taxon>
        <taxon>Hexamitinae</taxon>
        <taxon>Trepomonas</taxon>
    </lineage>
</organism>
<name>A0A146K8R7_9EUKA</name>
<dbReference type="PANTHER" id="PTHR10652:SF0">
    <property type="entry name" value="ADENYLYL CYCLASE-ASSOCIATED PROTEIN"/>
    <property type="match status" value="1"/>
</dbReference>
<feature type="domain" description="C-CAP/cofactor C-like" evidence="2">
    <location>
        <begin position="206"/>
        <end position="336"/>
    </location>
</feature>
<evidence type="ECO:0000256" key="1">
    <source>
        <dbReference type="ARBA" id="ARBA00007659"/>
    </source>
</evidence>
<dbReference type="InterPro" id="IPR017901">
    <property type="entry name" value="C-CAP_CF_C-like"/>
</dbReference>
<evidence type="ECO:0000313" key="3">
    <source>
        <dbReference type="EMBL" id="JAP92748.1"/>
    </source>
</evidence>
<dbReference type="SMART" id="SM00673">
    <property type="entry name" value="CARP"/>
    <property type="match status" value="2"/>
</dbReference>